<dbReference type="EMBL" id="RWJN01000181">
    <property type="protein sequence ID" value="TCD65425.1"/>
    <property type="molecule type" value="Genomic_DNA"/>
</dbReference>
<dbReference type="Proteomes" id="UP000292702">
    <property type="component" value="Unassembled WGS sequence"/>
</dbReference>
<comment type="caution">
    <text evidence="3">The sequence shown here is derived from an EMBL/GenBank/DDBJ whole genome shotgun (WGS) entry which is preliminary data.</text>
</comment>
<dbReference type="SUPFAM" id="SSF56112">
    <property type="entry name" value="Protein kinase-like (PK-like)"/>
    <property type="match status" value="1"/>
</dbReference>
<evidence type="ECO:0000313" key="3">
    <source>
        <dbReference type="EMBL" id="TCD65425.1"/>
    </source>
</evidence>
<organism evidence="3 4">
    <name type="scientific">Steccherinum ochraceum</name>
    <dbReference type="NCBI Taxonomy" id="92696"/>
    <lineage>
        <taxon>Eukaryota</taxon>
        <taxon>Fungi</taxon>
        <taxon>Dikarya</taxon>
        <taxon>Basidiomycota</taxon>
        <taxon>Agaricomycotina</taxon>
        <taxon>Agaricomycetes</taxon>
        <taxon>Polyporales</taxon>
        <taxon>Steccherinaceae</taxon>
        <taxon>Steccherinum</taxon>
    </lineage>
</organism>
<dbReference type="AlphaFoldDB" id="A0A4R0RI21"/>
<proteinExistence type="predicted"/>
<feature type="domain" description="Fungal-type protein kinase" evidence="2">
    <location>
        <begin position="113"/>
        <end position="481"/>
    </location>
</feature>
<feature type="region of interest" description="Disordered" evidence="1">
    <location>
        <begin position="338"/>
        <end position="358"/>
    </location>
</feature>
<sequence>MGRFWTGFDDPQTFLDTFLSTESSLPLSKLAKVSFSTIPAHPLKEKDICEPILESLSKHQILPAGFVLSSSSVSSSDDSRSKPTTSLYLDDLNSSSWRWETMELSVDIHTTVTEDVFVINDGSASSTKEASHAEMQRLEHQLTSGILAQLNRQHRAFVFSVFICGTLARFIRWDHSGAVVTHRFDLRTHPQLLAEFFWRYCRLSRSARGFDHTARASTATEQASLASAIRKFQSDDTKRAIADLDKTLDPDYPCHTLSIPDTHGVTHSFVIQRPISSPLSPFGRATRAYIALDVARDELVFIKDYWRPVDPSRSSEASVYEALMHSNIPHLPRVRAGGDVVGDSQSSSNQDWSSNAGEEREVSLKEYRHHRIVQNLAFSLSTVKNSRELVAAIRNAVECLVAAYKAGWLHRDLSSGNIMLDEDGEGVLNDWDHAVRVDSEGHCSHSRTGTWRFMSIGLSVKSTNPHRLQDDLESAYWVLLYKSIHLFESDAAAGHFGLFDDYDEELSDGQPTGGSKKISFFATTVRFITFNTPPLHDLLETLRSHFCMQDLARTYDILREQAPSDPGAHALRLFDDALARSDWPLTEPRRGTSGSQPSHKGNAPDATPPSRQPAHGGRKVAKPSPTRTSGTSRKRHLHDEVDGGARSGSKRTRTKSGGSQREKVEVKASLSPAAPKGRPAQRKDLRQSRSSNTNGSQRITRSQVKNDTQRVTRSQSRRT</sequence>
<dbReference type="PANTHER" id="PTHR38248">
    <property type="entry name" value="FUNK1 6"/>
    <property type="match status" value="1"/>
</dbReference>
<feature type="region of interest" description="Disordered" evidence="1">
    <location>
        <begin position="584"/>
        <end position="719"/>
    </location>
</feature>
<evidence type="ECO:0000256" key="1">
    <source>
        <dbReference type="SAM" id="MobiDB-lite"/>
    </source>
</evidence>
<dbReference type="Pfam" id="PF17667">
    <property type="entry name" value="Pkinase_fungal"/>
    <property type="match status" value="1"/>
</dbReference>
<feature type="compositionally biased region" description="Low complexity" evidence="1">
    <location>
        <begin position="338"/>
        <end position="355"/>
    </location>
</feature>
<dbReference type="PANTHER" id="PTHR38248:SF2">
    <property type="entry name" value="FUNK1 11"/>
    <property type="match status" value="1"/>
</dbReference>
<keyword evidence="4" id="KW-1185">Reference proteome</keyword>
<reference evidence="3 4" key="1">
    <citation type="submission" date="2018-11" db="EMBL/GenBank/DDBJ databases">
        <title>Genome assembly of Steccherinum ochraceum LE-BIN_3174, the white-rot fungus of the Steccherinaceae family (The Residual Polyporoid clade, Polyporales, Basidiomycota).</title>
        <authorList>
            <person name="Fedorova T.V."/>
            <person name="Glazunova O.A."/>
            <person name="Landesman E.O."/>
            <person name="Moiseenko K.V."/>
            <person name="Psurtseva N.V."/>
            <person name="Savinova O.S."/>
            <person name="Shakhova N.V."/>
            <person name="Tyazhelova T.V."/>
            <person name="Vasina D.V."/>
        </authorList>
    </citation>
    <scope>NUCLEOTIDE SEQUENCE [LARGE SCALE GENOMIC DNA]</scope>
    <source>
        <strain evidence="3 4">LE-BIN_3174</strain>
    </source>
</reference>
<feature type="compositionally biased region" description="Polar residues" evidence="1">
    <location>
        <begin position="688"/>
        <end position="706"/>
    </location>
</feature>
<feature type="compositionally biased region" description="Low complexity" evidence="1">
    <location>
        <begin position="709"/>
        <end position="719"/>
    </location>
</feature>
<accession>A0A4R0RI21</accession>
<dbReference type="Gene3D" id="1.10.510.10">
    <property type="entry name" value="Transferase(Phosphotransferase) domain 1"/>
    <property type="match status" value="1"/>
</dbReference>
<dbReference type="InterPro" id="IPR040976">
    <property type="entry name" value="Pkinase_fungal"/>
</dbReference>
<dbReference type="InterPro" id="IPR011009">
    <property type="entry name" value="Kinase-like_dom_sf"/>
</dbReference>
<evidence type="ECO:0000259" key="2">
    <source>
        <dbReference type="Pfam" id="PF17667"/>
    </source>
</evidence>
<protein>
    <recommendedName>
        <fullName evidence="2">Fungal-type protein kinase domain-containing protein</fullName>
    </recommendedName>
</protein>
<gene>
    <name evidence="3" type="ORF">EIP91_002681</name>
</gene>
<evidence type="ECO:0000313" key="4">
    <source>
        <dbReference type="Proteomes" id="UP000292702"/>
    </source>
</evidence>
<name>A0A4R0RI21_9APHY</name>
<dbReference type="OrthoDB" id="3265188at2759"/>